<dbReference type="EMBL" id="KF804069">
    <property type="protein sequence ID" value="AHH80609.1"/>
    <property type="molecule type" value="Genomic_DNA"/>
</dbReference>
<keyword evidence="3" id="KW-0699">rRNA-binding</keyword>
<evidence type="ECO:0000256" key="10">
    <source>
        <dbReference type="SAM" id="MobiDB-lite"/>
    </source>
</evidence>
<evidence type="ECO:0000256" key="6">
    <source>
        <dbReference type="ARBA" id="ARBA00023274"/>
    </source>
</evidence>
<gene>
    <name evidence="11" type="primary">rps18</name>
</gene>
<evidence type="ECO:0000256" key="8">
    <source>
        <dbReference type="ARBA" id="ARBA00035368"/>
    </source>
</evidence>
<sequence length="135" mass="16086">MDKPKRLFLKPKGPLLTPNRPLLKKKRSFLKKKRRFLKKKRPFRRRVPAIQKGDQIHYTNISLISRFISQQGKILSRRVKRVTLKQQRLLTIAIKQARILSLLAFHASAKLFEKKKKRVPSTPPKKGFRKRNRKK</sequence>
<dbReference type="InterPro" id="IPR036870">
    <property type="entry name" value="Ribosomal_bS18_sf"/>
</dbReference>
<keyword evidence="6 9" id="KW-0687">Ribonucleoprotein</keyword>
<dbReference type="PANTHER" id="PTHR13479:SF40">
    <property type="entry name" value="SMALL RIBOSOMAL SUBUNIT PROTEIN BS18M"/>
    <property type="match status" value="1"/>
</dbReference>
<dbReference type="GO" id="GO:0005763">
    <property type="term" value="C:mitochondrial small ribosomal subunit"/>
    <property type="evidence" value="ECO:0007669"/>
    <property type="project" value="TreeGrafter"/>
</dbReference>
<dbReference type="FunFam" id="4.10.640.10:FF:000002">
    <property type="entry name" value="30S ribosomal protein S18, chloroplastic"/>
    <property type="match status" value="1"/>
</dbReference>
<feature type="region of interest" description="Disordered" evidence="10">
    <location>
        <begin position="114"/>
        <end position="135"/>
    </location>
</feature>
<reference evidence="11" key="1">
    <citation type="submission" date="2013-11" db="EMBL/GenBank/DDBJ databases">
        <title>Plastid genome evolution in Erodium.</title>
        <authorList>
            <person name="Blazier J.C."/>
            <person name="Jansen R.K."/>
        </authorList>
    </citation>
    <scope>NUCLEOTIDE SEQUENCE</scope>
</reference>
<protein>
    <recommendedName>
        <fullName evidence="7">Small ribosomal subunit protein bS18c</fullName>
    </recommendedName>
    <alternativeName>
        <fullName evidence="8">30S ribosomal protein S18, chloroplastic</fullName>
    </alternativeName>
</protein>
<dbReference type="Gene3D" id="4.10.640.10">
    <property type="entry name" value="Ribosomal protein S18"/>
    <property type="match status" value="1"/>
</dbReference>
<comment type="subcellular location">
    <subcellularLocation>
        <location evidence="1">Plastid</location>
    </subcellularLocation>
</comment>
<name>A0A0A0PQD7_9ROSI</name>
<evidence type="ECO:0000256" key="2">
    <source>
        <dbReference type="ARBA" id="ARBA00005589"/>
    </source>
</evidence>
<evidence type="ECO:0000256" key="1">
    <source>
        <dbReference type="ARBA" id="ARBA00004474"/>
    </source>
</evidence>
<comment type="similarity">
    <text evidence="2 9">Belongs to the bacterial ribosomal protein bS18 family.</text>
</comment>
<dbReference type="GeneID" id="22548239"/>
<dbReference type="AlphaFoldDB" id="A0A0A0PQD7"/>
<accession>A0A0A0PQD7</accession>
<dbReference type="PRINTS" id="PR00974">
    <property type="entry name" value="RIBOSOMALS18"/>
</dbReference>
<dbReference type="PANTHER" id="PTHR13479">
    <property type="entry name" value="30S RIBOSOMAL PROTEIN S18"/>
    <property type="match status" value="1"/>
</dbReference>
<dbReference type="RefSeq" id="YP_009111598.1">
    <property type="nucleotide sequence ID" value="NC_025907.1"/>
</dbReference>
<evidence type="ECO:0000256" key="4">
    <source>
        <dbReference type="ARBA" id="ARBA00022884"/>
    </source>
</evidence>
<feature type="compositionally biased region" description="Basic residues" evidence="10">
    <location>
        <begin position="126"/>
        <end position="135"/>
    </location>
</feature>
<dbReference type="HAMAP" id="MF_00270">
    <property type="entry name" value="Ribosomal_bS18"/>
    <property type="match status" value="1"/>
</dbReference>
<proteinExistence type="inferred from homology"/>
<evidence type="ECO:0000256" key="7">
    <source>
        <dbReference type="ARBA" id="ARBA00035266"/>
    </source>
</evidence>
<dbReference type="GO" id="GO:0009536">
    <property type="term" value="C:plastid"/>
    <property type="evidence" value="ECO:0007669"/>
    <property type="project" value="UniProtKB-SubCell"/>
</dbReference>
<evidence type="ECO:0000313" key="11">
    <source>
        <dbReference type="EMBL" id="AHH80609.1"/>
    </source>
</evidence>
<keyword evidence="11" id="KW-0934">Plastid</keyword>
<evidence type="ECO:0000256" key="3">
    <source>
        <dbReference type="ARBA" id="ARBA00022730"/>
    </source>
</evidence>
<keyword evidence="4" id="KW-0694">RNA-binding</keyword>
<dbReference type="GO" id="GO:0006412">
    <property type="term" value="P:translation"/>
    <property type="evidence" value="ECO:0007669"/>
    <property type="project" value="InterPro"/>
</dbReference>
<dbReference type="InterPro" id="IPR001648">
    <property type="entry name" value="Ribosomal_bS18"/>
</dbReference>
<organism evidence="11">
    <name type="scientific">Erodium gruinum</name>
    <dbReference type="NCBI Taxonomy" id="337380"/>
    <lineage>
        <taxon>Eukaryota</taxon>
        <taxon>Viridiplantae</taxon>
        <taxon>Streptophyta</taxon>
        <taxon>Embryophyta</taxon>
        <taxon>Tracheophyta</taxon>
        <taxon>Spermatophyta</taxon>
        <taxon>Magnoliopsida</taxon>
        <taxon>eudicotyledons</taxon>
        <taxon>Gunneridae</taxon>
        <taxon>Pentapetalae</taxon>
        <taxon>rosids</taxon>
        <taxon>malvids</taxon>
        <taxon>Geraniales</taxon>
        <taxon>Geraniaceae</taxon>
        <taxon>Erodium</taxon>
    </lineage>
</organism>
<dbReference type="SUPFAM" id="SSF46911">
    <property type="entry name" value="Ribosomal protein S18"/>
    <property type="match status" value="1"/>
</dbReference>
<keyword evidence="5 9" id="KW-0689">Ribosomal protein</keyword>
<geneLocation type="plastid" evidence="11"/>
<dbReference type="NCBIfam" id="TIGR00165">
    <property type="entry name" value="S18"/>
    <property type="match status" value="1"/>
</dbReference>
<evidence type="ECO:0000256" key="9">
    <source>
        <dbReference type="RuleBase" id="RU003910"/>
    </source>
</evidence>
<dbReference type="GO" id="GO:0003735">
    <property type="term" value="F:structural constituent of ribosome"/>
    <property type="evidence" value="ECO:0007669"/>
    <property type="project" value="InterPro"/>
</dbReference>
<evidence type="ECO:0000256" key="5">
    <source>
        <dbReference type="ARBA" id="ARBA00022980"/>
    </source>
</evidence>
<dbReference type="GO" id="GO:0070181">
    <property type="term" value="F:small ribosomal subunit rRNA binding"/>
    <property type="evidence" value="ECO:0007669"/>
    <property type="project" value="TreeGrafter"/>
</dbReference>
<dbReference type="Pfam" id="PF01084">
    <property type="entry name" value="Ribosomal_S18"/>
    <property type="match status" value="1"/>
</dbReference>